<dbReference type="Gene3D" id="3.50.50.60">
    <property type="entry name" value="FAD/NAD(P)-binding domain"/>
    <property type="match status" value="1"/>
</dbReference>
<proteinExistence type="predicted"/>
<dbReference type="InterPro" id="IPR006076">
    <property type="entry name" value="FAD-dep_OxRdtase"/>
</dbReference>
<accession>A0ABW4S2X4</accession>
<dbReference type="PANTHER" id="PTHR13847">
    <property type="entry name" value="SARCOSINE DEHYDROGENASE-RELATED"/>
    <property type="match status" value="1"/>
</dbReference>
<protein>
    <submittedName>
        <fullName evidence="3">NAD(P)/FAD-dependent oxidoreductase</fullName>
        <ecNumber evidence="3">1.-.-.-</ecNumber>
    </submittedName>
</protein>
<evidence type="ECO:0000259" key="2">
    <source>
        <dbReference type="Pfam" id="PF01266"/>
    </source>
</evidence>
<reference evidence="4" key="1">
    <citation type="journal article" date="2019" name="Int. J. Syst. Evol. Microbiol.">
        <title>The Global Catalogue of Microorganisms (GCM) 10K type strain sequencing project: providing services to taxonomists for standard genome sequencing and annotation.</title>
        <authorList>
            <consortium name="The Broad Institute Genomics Platform"/>
            <consortium name="The Broad Institute Genome Sequencing Center for Infectious Disease"/>
            <person name="Wu L."/>
            <person name="Ma J."/>
        </authorList>
    </citation>
    <scope>NUCLEOTIDE SEQUENCE [LARGE SCALE GENOMIC DNA]</scope>
    <source>
        <strain evidence="4">CGMCC 4.7242</strain>
    </source>
</reference>
<dbReference type="PANTHER" id="PTHR13847:SF287">
    <property type="entry name" value="FAD-DEPENDENT OXIDOREDUCTASE DOMAIN-CONTAINING PROTEIN 1"/>
    <property type="match status" value="1"/>
</dbReference>
<dbReference type="EC" id="1.-.-.-" evidence="3"/>
<name>A0ABW4S2X4_9RHOB</name>
<keyword evidence="4" id="KW-1185">Reference proteome</keyword>
<comment type="caution">
    <text evidence="3">The sequence shown here is derived from an EMBL/GenBank/DDBJ whole genome shotgun (WGS) entry which is preliminary data.</text>
</comment>
<dbReference type="RefSeq" id="WP_390260273.1">
    <property type="nucleotide sequence ID" value="NZ_JBHUGH010000005.1"/>
</dbReference>
<sequence>MTSERYDVIIVGGAVMGSSAAFWLTRMQPDLSVLVIEMDPSYAYSATALSVASIRQQFTNPVNVEISRFGIGFIRDLEGSLGREVGIPSLGLRENGYLFLAGTSGAAATMQEVAAMQRALGAGTEVLDADALAARFPWLRLDDVTAGSFGPSDEGWFDNMGLLNGFRLAARAQGAEYLVDRVTDLLRAGERITGVRLASGQEISCGALINAAGTRAADILRTAGEDIPVEPRKRTVFMIDAPNARHPDAPLIVDHTGFYLRPEGEHWITAIVPEGDGPVDPSDFEPRASDFEDLIWPRLYDRAPGFDAVKVLRWWVGHYDYNTLDQNAIVGRLPGLANLYLMNGFSGHGLQQAPAVGRGIAELIMTGGYRTIDMTPLGAERLQTNTPFAERAII</sequence>
<evidence type="ECO:0000313" key="3">
    <source>
        <dbReference type="EMBL" id="MFD1911956.1"/>
    </source>
</evidence>
<dbReference type="Gene3D" id="3.30.9.10">
    <property type="entry name" value="D-Amino Acid Oxidase, subunit A, domain 2"/>
    <property type="match status" value="1"/>
</dbReference>
<keyword evidence="1 3" id="KW-0560">Oxidoreductase</keyword>
<dbReference type="InterPro" id="IPR036188">
    <property type="entry name" value="FAD/NAD-bd_sf"/>
</dbReference>
<evidence type="ECO:0000256" key="1">
    <source>
        <dbReference type="ARBA" id="ARBA00023002"/>
    </source>
</evidence>
<evidence type="ECO:0000313" key="4">
    <source>
        <dbReference type="Proteomes" id="UP001597353"/>
    </source>
</evidence>
<organism evidence="3 4">
    <name type="scientific">Halodurantibacterium flavum</name>
    <dbReference type="NCBI Taxonomy" id="1382802"/>
    <lineage>
        <taxon>Bacteria</taxon>
        <taxon>Pseudomonadati</taxon>
        <taxon>Pseudomonadota</taxon>
        <taxon>Alphaproteobacteria</taxon>
        <taxon>Rhodobacterales</taxon>
        <taxon>Paracoccaceae</taxon>
        <taxon>Halodurantibacterium</taxon>
    </lineage>
</organism>
<dbReference type="Proteomes" id="UP001597353">
    <property type="component" value="Unassembled WGS sequence"/>
</dbReference>
<dbReference type="EMBL" id="JBHUGH010000005">
    <property type="protein sequence ID" value="MFD1911956.1"/>
    <property type="molecule type" value="Genomic_DNA"/>
</dbReference>
<gene>
    <name evidence="3" type="ORF">ACFSGJ_06975</name>
</gene>
<dbReference type="Pfam" id="PF01266">
    <property type="entry name" value="DAO"/>
    <property type="match status" value="1"/>
</dbReference>
<feature type="domain" description="FAD dependent oxidoreductase" evidence="2">
    <location>
        <begin position="7"/>
        <end position="363"/>
    </location>
</feature>
<dbReference type="SUPFAM" id="SSF51905">
    <property type="entry name" value="FAD/NAD(P)-binding domain"/>
    <property type="match status" value="1"/>
</dbReference>
<dbReference type="GO" id="GO:0016491">
    <property type="term" value="F:oxidoreductase activity"/>
    <property type="evidence" value="ECO:0007669"/>
    <property type="project" value="UniProtKB-KW"/>
</dbReference>